<evidence type="ECO:0000256" key="4">
    <source>
        <dbReference type="ARBA" id="ARBA00023002"/>
    </source>
</evidence>
<dbReference type="Proteomes" id="UP001056384">
    <property type="component" value="Chromosome 12"/>
</dbReference>
<organism evidence="5 6">
    <name type="scientific">Septoria linicola</name>
    <dbReference type="NCBI Taxonomy" id="215465"/>
    <lineage>
        <taxon>Eukaryota</taxon>
        <taxon>Fungi</taxon>
        <taxon>Dikarya</taxon>
        <taxon>Ascomycota</taxon>
        <taxon>Pezizomycotina</taxon>
        <taxon>Dothideomycetes</taxon>
        <taxon>Dothideomycetidae</taxon>
        <taxon>Mycosphaerellales</taxon>
        <taxon>Mycosphaerellaceae</taxon>
        <taxon>Septoria</taxon>
    </lineage>
</organism>
<dbReference type="GO" id="GO:0050660">
    <property type="term" value="F:flavin adenine dinucleotide binding"/>
    <property type="evidence" value="ECO:0007669"/>
    <property type="project" value="InterPro"/>
</dbReference>
<keyword evidence="3" id="KW-0274">FAD</keyword>
<keyword evidence="2" id="KW-0285">Flavoprotein</keyword>
<protein>
    <submittedName>
        <fullName evidence="5">Flavin monooxygenase, FAD/NAD(P)-binding domain superfamily</fullName>
    </submittedName>
</protein>
<dbReference type="Pfam" id="PF00743">
    <property type="entry name" value="FMO-like"/>
    <property type="match status" value="1"/>
</dbReference>
<dbReference type="PANTHER" id="PTHR23023">
    <property type="entry name" value="DIMETHYLANILINE MONOOXYGENASE"/>
    <property type="match status" value="1"/>
</dbReference>
<evidence type="ECO:0000256" key="2">
    <source>
        <dbReference type="ARBA" id="ARBA00022630"/>
    </source>
</evidence>
<name>A0A9Q9B8E3_9PEZI</name>
<dbReference type="InterPro" id="IPR050346">
    <property type="entry name" value="FMO-like"/>
</dbReference>
<dbReference type="GO" id="GO:0004499">
    <property type="term" value="F:N,N-dimethylaniline monooxygenase activity"/>
    <property type="evidence" value="ECO:0007669"/>
    <property type="project" value="InterPro"/>
</dbReference>
<evidence type="ECO:0000256" key="1">
    <source>
        <dbReference type="ARBA" id="ARBA00009183"/>
    </source>
</evidence>
<dbReference type="InterPro" id="IPR036188">
    <property type="entry name" value="FAD/NAD-bd_sf"/>
</dbReference>
<accession>A0A9Q9B8E3</accession>
<gene>
    <name evidence="5" type="ORF">Slin15195_G125210</name>
</gene>
<keyword evidence="4" id="KW-0560">Oxidoreductase</keyword>
<dbReference type="InterPro" id="IPR020946">
    <property type="entry name" value="Flavin_mOase-like"/>
</dbReference>
<dbReference type="EMBL" id="CP099429">
    <property type="protein sequence ID" value="USW59202.1"/>
    <property type="molecule type" value="Genomic_DNA"/>
</dbReference>
<keyword evidence="6" id="KW-1185">Reference proteome</keyword>
<evidence type="ECO:0000256" key="3">
    <source>
        <dbReference type="ARBA" id="ARBA00022827"/>
    </source>
</evidence>
<proteinExistence type="inferred from homology"/>
<dbReference type="AlphaFoldDB" id="A0A9Q9B8E3"/>
<evidence type="ECO:0000313" key="5">
    <source>
        <dbReference type="EMBL" id="USW59202.1"/>
    </source>
</evidence>
<keyword evidence="5" id="KW-0503">Monooxygenase</keyword>
<comment type="similarity">
    <text evidence="1">Belongs to the FMO family.</text>
</comment>
<sequence>MESTEHLKVVVVGAGMAALIAAKAYLQCAPSTKLVILDDKKTVGGVWTQDNIYPGLQSNNYRGTLEFPDYPFFDDRGVPHLQHLPVEALHQYFHDFAQKFGLLHKMRYENTVLEAEKLSDELNSGWKLLISSPRGQSTITTDKLIIGTGLHNKPLSVSIAGQDCFDAPILHTLVSWEAKKPQKSFPIPPSST</sequence>
<dbReference type="Gene3D" id="3.50.50.60">
    <property type="entry name" value="FAD/NAD(P)-binding domain"/>
    <property type="match status" value="1"/>
</dbReference>
<dbReference type="GO" id="GO:0050661">
    <property type="term" value="F:NADP binding"/>
    <property type="evidence" value="ECO:0007669"/>
    <property type="project" value="InterPro"/>
</dbReference>
<evidence type="ECO:0000313" key="6">
    <source>
        <dbReference type="Proteomes" id="UP001056384"/>
    </source>
</evidence>
<dbReference type="SUPFAM" id="SSF51905">
    <property type="entry name" value="FAD/NAD(P)-binding domain"/>
    <property type="match status" value="1"/>
</dbReference>
<dbReference type="OrthoDB" id="2915840at2759"/>
<reference evidence="5" key="1">
    <citation type="submission" date="2022-06" db="EMBL/GenBank/DDBJ databases">
        <title>Complete genome sequences of two strains of the flax pathogen Septoria linicola.</title>
        <authorList>
            <person name="Lapalu N."/>
            <person name="Simon A."/>
            <person name="Demenou B."/>
            <person name="Paumier D."/>
            <person name="Guillot M.-P."/>
            <person name="Gout L."/>
            <person name="Valade R."/>
        </authorList>
    </citation>
    <scope>NUCLEOTIDE SEQUENCE</scope>
    <source>
        <strain evidence="5">SE15195</strain>
    </source>
</reference>